<protein>
    <submittedName>
        <fullName evidence="1">Uncharacterized protein</fullName>
    </submittedName>
</protein>
<reference evidence="2" key="1">
    <citation type="submission" date="2017-05" db="EMBL/GenBank/DDBJ databases">
        <title>Physiological properties and genetic analysis related to exopolysaccharide production of fresh-water unicellular cyanobacterium Aphanothece sacrum, Suizenji Nori, that has been cultured as a food source in Japan.</title>
        <authorList>
            <person name="Kanesaki Y."/>
            <person name="Yoshikawa S."/>
            <person name="Ohki K."/>
        </authorList>
    </citation>
    <scope>NUCLEOTIDE SEQUENCE [LARGE SCALE GENOMIC DNA]</scope>
    <source>
        <strain evidence="2">FPU1</strain>
    </source>
</reference>
<accession>A0A401IJ40</accession>
<dbReference type="Proteomes" id="UP000287247">
    <property type="component" value="Unassembled WGS sequence"/>
</dbReference>
<comment type="caution">
    <text evidence="1">The sequence shown here is derived from an EMBL/GenBank/DDBJ whole genome shotgun (WGS) entry which is preliminary data.</text>
</comment>
<sequence>MKILDPNQSYTFSKIFELKAEIDELVADFGYTFSRKKLNLPQYQGNLDRLEQLCDRITEILPNVSLSTPNS</sequence>
<dbReference type="RefSeq" id="WP_227873594.1">
    <property type="nucleotide sequence ID" value="NZ_BDQK01000013.1"/>
</dbReference>
<evidence type="ECO:0000313" key="2">
    <source>
        <dbReference type="Proteomes" id="UP000287247"/>
    </source>
</evidence>
<name>A0A401IJ40_APHSA</name>
<organism evidence="1 2">
    <name type="scientific">Aphanothece sacrum FPU1</name>
    <dbReference type="NCBI Taxonomy" id="1920663"/>
    <lineage>
        <taxon>Bacteria</taxon>
        <taxon>Bacillati</taxon>
        <taxon>Cyanobacteriota</taxon>
        <taxon>Cyanophyceae</taxon>
        <taxon>Oscillatoriophycideae</taxon>
        <taxon>Chroococcales</taxon>
        <taxon>Aphanothecaceae</taxon>
        <taxon>Aphanothece</taxon>
    </lineage>
</organism>
<dbReference type="EMBL" id="BDQK01000013">
    <property type="protein sequence ID" value="GBF81121.1"/>
    <property type="molecule type" value="Genomic_DNA"/>
</dbReference>
<keyword evidence="2" id="KW-1185">Reference proteome</keyword>
<proteinExistence type="predicted"/>
<evidence type="ECO:0000313" key="1">
    <source>
        <dbReference type="EMBL" id="GBF81121.1"/>
    </source>
</evidence>
<gene>
    <name evidence="1" type="ORF">AsFPU1_2533</name>
</gene>
<dbReference type="AlphaFoldDB" id="A0A401IJ40"/>